<evidence type="ECO:0000256" key="4">
    <source>
        <dbReference type="ARBA" id="ARBA00023242"/>
    </source>
</evidence>
<dbReference type="InterPro" id="IPR020472">
    <property type="entry name" value="WD40_PAC1"/>
</dbReference>
<reference evidence="8 9" key="1">
    <citation type="submission" date="2017-06" db="EMBL/GenBank/DDBJ databases">
        <title>A platform for efficient transgenesis in Macrostomum lignano, a flatworm model organism for stem cell research.</title>
        <authorList>
            <person name="Berezikov E."/>
        </authorList>
    </citation>
    <scope>NUCLEOTIDE SEQUENCE [LARGE SCALE GENOMIC DNA]</scope>
    <source>
        <strain evidence="8">DV1</strain>
        <tissue evidence="8">Whole organism</tissue>
    </source>
</reference>
<dbReference type="InterPro" id="IPR013934">
    <property type="entry name" value="Utp13_C"/>
</dbReference>
<protein>
    <recommendedName>
        <fullName evidence="7">U3 small nucleolar RNA-associated protein 13 C-terminal domain-containing protein</fullName>
    </recommendedName>
</protein>
<feature type="repeat" description="WD" evidence="5">
    <location>
        <begin position="193"/>
        <end position="233"/>
    </location>
</feature>
<dbReference type="InterPro" id="IPR015943">
    <property type="entry name" value="WD40/YVTN_repeat-like_dom_sf"/>
</dbReference>
<feature type="region of interest" description="Disordered" evidence="6">
    <location>
        <begin position="289"/>
        <end position="308"/>
    </location>
</feature>
<dbReference type="InterPro" id="IPR011047">
    <property type="entry name" value="Quinoprotein_ADH-like_sf"/>
</dbReference>
<dbReference type="GO" id="GO:0000472">
    <property type="term" value="P:endonucleolytic cleavage to generate mature 5'-end of SSU-rRNA from (SSU-rRNA, 5.8S rRNA, LSU-rRNA)"/>
    <property type="evidence" value="ECO:0007669"/>
    <property type="project" value="TreeGrafter"/>
</dbReference>
<name>A0A267GQP1_9PLAT</name>
<feature type="domain" description="U3 small nucleolar RNA-associated protein 13 C-terminal" evidence="7">
    <location>
        <begin position="688"/>
        <end position="815"/>
    </location>
</feature>
<keyword evidence="9" id="KW-1185">Reference proteome</keyword>
<accession>A0A267GQP1</accession>
<dbReference type="InterPro" id="IPR001680">
    <property type="entry name" value="WD40_rpt"/>
</dbReference>
<dbReference type="Proteomes" id="UP000215902">
    <property type="component" value="Unassembled WGS sequence"/>
</dbReference>
<dbReference type="PROSITE" id="PS50294">
    <property type="entry name" value="WD_REPEATS_REGION"/>
    <property type="match status" value="3"/>
</dbReference>
<dbReference type="SMART" id="SM00320">
    <property type="entry name" value="WD40"/>
    <property type="match status" value="11"/>
</dbReference>
<keyword evidence="4" id="KW-0539">Nucleus</keyword>
<evidence type="ECO:0000256" key="5">
    <source>
        <dbReference type="PROSITE-ProRule" id="PRU00221"/>
    </source>
</evidence>
<dbReference type="PROSITE" id="PS50082">
    <property type="entry name" value="WD_REPEATS_2"/>
    <property type="match status" value="5"/>
</dbReference>
<comment type="caution">
    <text evidence="8">The sequence shown here is derived from an EMBL/GenBank/DDBJ whole genome shotgun (WGS) entry which is preliminary data.</text>
</comment>
<evidence type="ECO:0000259" key="7">
    <source>
        <dbReference type="Pfam" id="PF08625"/>
    </source>
</evidence>
<dbReference type="AlphaFoldDB" id="A0A267GQP1"/>
<dbReference type="STRING" id="282301.A0A267GQP1"/>
<proteinExistence type="predicted"/>
<feature type="repeat" description="WD" evidence="5">
    <location>
        <begin position="538"/>
        <end position="572"/>
    </location>
</feature>
<feature type="repeat" description="WD" evidence="5">
    <location>
        <begin position="496"/>
        <end position="529"/>
    </location>
</feature>
<dbReference type="GO" id="GO:0032040">
    <property type="term" value="C:small-subunit processome"/>
    <property type="evidence" value="ECO:0007669"/>
    <property type="project" value="InterPro"/>
</dbReference>
<feature type="non-terminal residue" evidence="8">
    <location>
        <position position="1"/>
    </location>
</feature>
<evidence type="ECO:0000256" key="3">
    <source>
        <dbReference type="ARBA" id="ARBA00022737"/>
    </source>
</evidence>
<keyword evidence="2 5" id="KW-0853">WD repeat</keyword>
<dbReference type="GO" id="GO:0034511">
    <property type="term" value="F:U3 snoRNA binding"/>
    <property type="evidence" value="ECO:0007669"/>
    <property type="project" value="TreeGrafter"/>
</dbReference>
<evidence type="ECO:0000256" key="1">
    <source>
        <dbReference type="ARBA" id="ARBA00004604"/>
    </source>
</evidence>
<gene>
    <name evidence="8" type="ORF">BOX15_Mlig032149g3</name>
</gene>
<dbReference type="Gene3D" id="2.130.10.10">
    <property type="entry name" value="YVTN repeat-like/Quinoprotein amine dehydrogenase"/>
    <property type="match status" value="3"/>
</dbReference>
<feature type="repeat" description="WD" evidence="5">
    <location>
        <begin position="68"/>
        <end position="109"/>
    </location>
</feature>
<evidence type="ECO:0000313" key="8">
    <source>
        <dbReference type="EMBL" id="PAA88351.1"/>
    </source>
</evidence>
<dbReference type="Pfam" id="PF08625">
    <property type="entry name" value="Utp13"/>
    <property type="match status" value="1"/>
</dbReference>
<dbReference type="OrthoDB" id="5414888at2759"/>
<dbReference type="SUPFAM" id="SSF50998">
    <property type="entry name" value="Quinoprotein alcohol dehydrogenase-like"/>
    <property type="match status" value="1"/>
</dbReference>
<dbReference type="PANTHER" id="PTHR19854:SF15">
    <property type="entry name" value="TRANSDUCIN BETA-LIKE PROTEIN 3"/>
    <property type="match status" value="1"/>
</dbReference>
<evidence type="ECO:0000256" key="2">
    <source>
        <dbReference type="ARBA" id="ARBA00022574"/>
    </source>
</evidence>
<dbReference type="InterPro" id="IPR036322">
    <property type="entry name" value="WD40_repeat_dom_sf"/>
</dbReference>
<dbReference type="InterPro" id="IPR019775">
    <property type="entry name" value="WD40_repeat_CS"/>
</dbReference>
<dbReference type="PANTHER" id="PTHR19854">
    <property type="entry name" value="TRANSDUCIN BETA-LIKE 3"/>
    <property type="match status" value="1"/>
</dbReference>
<evidence type="ECO:0000313" key="9">
    <source>
        <dbReference type="Proteomes" id="UP000215902"/>
    </source>
</evidence>
<sequence length="824" mass="87686">HQPSMTSASSPPDEVELRQVSELRPFHSPGSAIHAGHDGRHVICQRNTSDGSSLFVVDTTDCGIRRELVGQTEKVTAVAVSPADSAVYTANKELLLRRWDWQTGETGSTWRSFHRSPITLLAVSEDGRRLASGSSDGAVRLWDRGNGDTRPCRGHSGLLSLLRLAAGQLFSADGHDYRVRVWSATSAELGGALEGHQSAVTGLCLMDEGRAVTSGRDQVLIVWQLSNYSRLATVPTDESLECCIRAPAGLAESLGLGAVAGGLVLTGGQSGRLKFWDLSSSRRRCLLELSRGDGGQSGGGGGGGESAEYSPGSVQCALTLGDGLLVARQAGSVELYSGSGRLEAEWCGALGEVTCVLAGPPIGDASATRLLLATDSGPFLRVFLWRPGDSADWRCRSLQLHGELDSLICCSLLPGNRLLTAAKGGRVRLHRLEVAGQSLAGVRAVHIGDLEPGHEGHVTALAATADGNMAASACETPVIKAFRITDSGPTVVAMVTRPHEKAVNCLAVSPNDTLLAAGSRDKSVSLWSLPKLRPIGRLSGHKRGVWSVKFSRHQQLLASVSADCCARVWDLRDLSCHRCLQGDHPLYDLDWLGSQHLVTVDQSGLVRVWSVRDRAPVATREGHNGRAWCIASLGDAAPAADATDEGTSGSGGHWLTGGEDGRLLLWRDATAEAVAERAEARADALAREQRLQNLLGSGRLAEALALALSLAQPSRARGIVADLVAASGCGRLDPQLVRGLDEPLQQRLLEFSAGWNSNSRTCHEAQCALHALLLVRTPQQLLAWPSVRRHLPALLAFTERHERRAQQLAACRHLIRLLAADPAA</sequence>
<dbReference type="GO" id="GO:0030686">
    <property type="term" value="C:90S preribosome"/>
    <property type="evidence" value="ECO:0007669"/>
    <property type="project" value="TreeGrafter"/>
</dbReference>
<dbReference type="PRINTS" id="PR00320">
    <property type="entry name" value="GPROTEINBRPT"/>
</dbReference>
<evidence type="ECO:0000256" key="6">
    <source>
        <dbReference type="SAM" id="MobiDB-lite"/>
    </source>
</evidence>
<organism evidence="8 9">
    <name type="scientific">Macrostomum lignano</name>
    <dbReference type="NCBI Taxonomy" id="282301"/>
    <lineage>
        <taxon>Eukaryota</taxon>
        <taxon>Metazoa</taxon>
        <taxon>Spiralia</taxon>
        <taxon>Lophotrochozoa</taxon>
        <taxon>Platyhelminthes</taxon>
        <taxon>Rhabditophora</taxon>
        <taxon>Macrostomorpha</taxon>
        <taxon>Macrostomida</taxon>
        <taxon>Macrostomidae</taxon>
        <taxon>Macrostomum</taxon>
    </lineage>
</organism>
<dbReference type="Pfam" id="PF00400">
    <property type="entry name" value="WD40"/>
    <property type="match status" value="4"/>
</dbReference>
<comment type="subcellular location">
    <subcellularLocation>
        <location evidence="1">Nucleus</location>
        <location evidence="1">Nucleolus</location>
    </subcellularLocation>
</comment>
<feature type="compositionally biased region" description="Gly residues" evidence="6">
    <location>
        <begin position="292"/>
        <end position="305"/>
    </location>
</feature>
<dbReference type="EMBL" id="NIVC01000195">
    <property type="protein sequence ID" value="PAA88351.1"/>
    <property type="molecule type" value="Genomic_DNA"/>
</dbReference>
<dbReference type="SUPFAM" id="SSF50978">
    <property type="entry name" value="WD40 repeat-like"/>
    <property type="match status" value="1"/>
</dbReference>
<dbReference type="GO" id="GO:0000480">
    <property type="term" value="P:endonucleolytic cleavage in 5'-ETS of tricistronic rRNA transcript (SSU-rRNA, 5.8S rRNA, LSU-rRNA)"/>
    <property type="evidence" value="ECO:0007669"/>
    <property type="project" value="TreeGrafter"/>
</dbReference>
<dbReference type="PROSITE" id="PS00678">
    <property type="entry name" value="WD_REPEATS_1"/>
    <property type="match status" value="1"/>
</dbReference>
<feature type="repeat" description="WD" evidence="5">
    <location>
        <begin position="111"/>
        <end position="143"/>
    </location>
</feature>
<keyword evidence="3" id="KW-0677">Repeat</keyword>